<dbReference type="SUPFAM" id="SSF56502">
    <property type="entry name" value="gp120 core"/>
    <property type="match status" value="2"/>
</dbReference>
<dbReference type="HAMAP" id="MF_04083">
    <property type="entry name" value="HIV_ENV"/>
    <property type="match status" value="1"/>
</dbReference>
<comment type="function">
    <text evidence="32">Surface protein gp120: Attaches the virus to the host lymphoid cell by binding to the primary receptor CD4. This interaction induces a structural rearrangement creating a high affinity binding site for a chemokine coreceptor like CXCR4 and/or CCR5. Acts as a ligand for CD209/DC-SIGN and CLEC4M/DC-SIGNR, which are respectively found on dendritic cells (DCs), and on endothelial cells of liver sinusoids and lymph node sinuses. These interactions allow capture of viral particles at mucosal surfaces by these cells and subsequent transmission to permissive cells. HIV subverts the migration properties of dendritic cells to gain access to CD4+ T-cells in lymph nodes. Virus transmission to permissive T-cells occurs either in trans (without DCs infection, through viral capture and transmission), or in cis (following DCs productive infection, through the usual CD4-gp120 interaction), thereby inducing a robust infection. In trans infection, bound virions remain infectious over days and it is proposed that they are not degraded, but protected in non-lysosomal acidic organelles within the DCs close to the cell membrane thus contributing to the viral infectious potential during DCs' migration from the periphery to the lymphoid tissues. On arrival at lymphoid tissues, intact virions recycle back to DCs' cell surface allowing virus transmission to CD4+ T-cells.</text>
</comment>
<keyword evidence="31 32" id="KW-1160">Virus entry into host cell</keyword>
<keyword evidence="22 32" id="KW-1133">Transmembrane helix</keyword>
<dbReference type="GO" id="GO:0044175">
    <property type="term" value="C:host cell endosome membrane"/>
    <property type="evidence" value="ECO:0007669"/>
    <property type="project" value="UniProtKB-SubCell"/>
</dbReference>
<keyword evidence="21 32" id="KW-1164">Virus endocytosis by host</keyword>
<feature type="chain" id="PRO_5023429862" description="Envelope glycoprotein gp160" evidence="32">
    <location>
        <begin position="32"/>
        <end position="853"/>
    </location>
</feature>
<evidence type="ECO:0000256" key="6">
    <source>
        <dbReference type="ARBA" id="ARBA00004650"/>
    </source>
</evidence>
<keyword evidence="15 32" id="KW-0053">Apoptosis</keyword>
<keyword evidence="27 32" id="KW-1015">Disulfide bond</keyword>
<feature type="site" description="Cleavage; by host furin" evidence="32">
    <location>
        <begin position="501"/>
        <end position="502"/>
    </location>
</feature>
<evidence type="ECO:0000256" key="15">
    <source>
        <dbReference type="ARBA" id="ARBA00022703"/>
    </source>
</evidence>
<keyword evidence="18 32" id="KW-0946">Virion</keyword>
<evidence type="ECO:0000256" key="19">
    <source>
        <dbReference type="ARBA" id="ARBA00022870"/>
    </source>
</evidence>
<keyword evidence="19 32" id="KW-1043">Host membrane</keyword>
<comment type="domain">
    <text evidence="32">The membrane proximal external region (MPER) present in gp41 is a tryptophan-rich region recognized by the antibodies 2F5, Z13, and 4E10. MPER seems to play a role in fusion.</text>
</comment>
<keyword evidence="23 32" id="KW-1039">Host endosome</keyword>
<evidence type="ECO:0000313" key="37">
    <source>
        <dbReference type="EMBL" id="ARM47711.1"/>
    </source>
</evidence>
<dbReference type="GO" id="GO:0019031">
    <property type="term" value="C:viral envelope"/>
    <property type="evidence" value="ECO:0007669"/>
    <property type="project" value="UniProtKB-KW"/>
</dbReference>
<evidence type="ECO:0000256" key="23">
    <source>
        <dbReference type="ARBA" id="ARBA00023046"/>
    </source>
</evidence>
<feature type="transmembrane region" description="Helical" evidence="33">
    <location>
        <begin position="668"/>
        <end position="695"/>
    </location>
</feature>
<dbReference type="GO" id="GO:1903911">
    <property type="term" value="P:positive regulation of receptor clustering"/>
    <property type="evidence" value="ECO:0007669"/>
    <property type="project" value="UniProtKB-UniRule"/>
</dbReference>
<feature type="domain" description="Human immunodeficiency virus 1 envelope glycoprotein Gp120" evidence="35">
    <location>
        <begin position="144"/>
        <end position="501"/>
    </location>
</feature>
<evidence type="ECO:0000256" key="34">
    <source>
        <dbReference type="SAM" id="MobiDB-lite"/>
    </source>
</evidence>
<comment type="miscellaneous">
    <text evidence="32">HIV-1 lineages are divided in three main groups, M (for Major), O (for Outlier), and N (for New, or Non-M, Non-O). The vast majority of strains found worldwide belong to the group M. Group O seems to be endemic to and largely confined to Cameroon and neighboring countries in West Central Africa, where these viruses represent a small minority of HIV-1 strains. The group N is represented by a limited number of isolates from Cameroonian persons. The group M is further subdivided in 9 clades or subtypes (A to D, F to H, J and K).</text>
</comment>
<feature type="region of interest" description="CD4-binding loop" evidence="32">
    <location>
        <begin position="359"/>
        <end position="369"/>
    </location>
</feature>
<name>A0A1W6IH62_HV1</name>
<evidence type="ECO:0000256" key="26">
    <source>
        <dbReference type="ARBA" id="ARBA00023139"/>
    </source>
</evidence>
<evidence type="ECO:0000256" key="3">
    <source>
        <dbReference type="ARBA" id="ARBA00004505"/>
    </source>
</evidence>
<keyword evidence="7 32" id="KW-1168">Fusion of virus membrane with host membrane</keyword>
<evidence type="ECO:0000256" key="31">
    <source>
        <dbReference type="ARBA" id="ARBA00023296"/>
    </source>
</evidence>
<dbReference type="Pfam" id="PF00517">
    <property type="entry name" value="GP41"/>
    <property type="match status" value="1"/>
</dbReference>
<comment type="PTM">
    <text evidence="32">Specific enzymatic cleavages in vivo yield mature proteins. Envelope glycoproteins are synthesized as a inactive precursor that is heavily N-glycosylated and processed likely by host cell furin in the Golgi to yield the mature SU and TM proteins. The cleavage site between SU and TM requires the minimal sequence [KR]-X-[KR]-R. About 2 of the 9 disulfide bonds of gp41 are reduced by P4HB/PDI, following binding to CD4 receptor.</text>
</comment>
<dbReference type="GO" id="GO:0019064">
    <property type="term" value="P:fusion of virus membrane with host plasma membrane"/>
    <property type="evidence" value="ECO:0007669"/>
    <property type="project" value="UniProtKB-UniRule"/>
</dbReference>
<dbReference type="GO" id="GO:0005198">
    <property type="term" value="F:structural molecule activity"/>
    <property type="evidence" value="ECO:0007669"/>
    <property type="project" value="UniProtKB-UniRule"/>
</dbReference>
<dbReference type="Gene3D" id="1.10.287.210">
    <property type="match status" value="1"/>
</dbReference>
<dbReference type="InterPro" id="IPR000777">
    <property type="entry name" value="HIV1_Gp120"/>
</dbReference>
<evidence type="ECO:0000256" key="17">
    <source>
        <dbReference type="ARBA" id="ARBA00022804"/>
    </source>
</evidence>
<comment type="subunit">
    <text evidence="32">The mature envelope protein (Env) consists of a homotrimer of non-covalently associated gp120-gp41 heterodimers. The resulting complex protrudes from the virus surface as a spike. There seems to be as few as 10 spikes on the average virion. Surface protein gp120 interacts with host CD4, CCR5 and CXCR4. Gp120 also interacts with the C-type lectins CD209/DC-SIGN and CLEC4M/DC-SIGNR (collectively referred to as DC-SIGN(R)). Gp120 and gp41 interact with GalCer. Gp120 interacts with host ITGA4/ITGB7 complex; on CD4+ T-cells, this interaction results in rapid activation of integrin ITGAL/LFA-1, which facilitates efficient cell-to-cell spreading of HIV-1. Gp120 interacts with cell-associated heparan sulfate; this interaction increases virus infectivity on permissive cells and may be involved in infection of CD4- cells.</text>
</comment>
<feature type="disulfide bond" evidence="32">
    <location>
        <begin position="588"/>
        <end position="594"/>
    </location>
</feature>
<feature type="disulfide bond" evidence="32">
    <location>
        <begin position="215"/>
        <end position="244"/>
    </location>
</feature>
<feature type="domain" description="Retroviral envelope protein GP41-like" evidence="36">
    <location>
        <begin position="520"/>
        <end position="710"/>
    </location>
</feature>
<evidence type="ECO:0000256" key="28">
    <source>
        <dbReference type="ARBA" id="ARBA00023180"/>
    </source>
</evidence>
<evidence type="ECO:0000259" key="35">
    <source>
        <dbReference type="Pfam" id="PF00516"/>
    </source>
</evidence>
<dbReference type="GO" id="GO:0052031">
    <property type="term" value="P:symbiont-mediated perturbation of host defense response"/>
    <property type="evidence" value="ECO:0007669"/>
    <property type="project" value="UniProtKB-UniRule"/>
</dbReference>
<comment type="PTM">
    <text evidence="32">Palmitoylation of the transmembrane protein and of Env polyprotein (prior to its proteolytic cleavage) is essential for their association with host cell membrane lipid rafts. Palmitoylation is therefore required for envelope trafficking to classical lipid rafts, but not for viral replication.</text>
</comment>
<dbReference type="GO" id="GO:0019062">
    <property type="term" value="P:virion attachment to host cell"/>
    <property type="evidence" value="ECO:0007669"/>
    <property type="project" value="UniProtKB-UniRule"/>
</dbReference>
<evidence type="ECO:0000256" key="13">
    <source>
        <dbReference type="ARBA" id="ARBA00022685"/>
    </source>
</evidence>
<keyword evidence="16 32" id="KW-0732">Signal</keyword>
<dbReference type="GO" id="GO:0055036">
    <property type="term" value="C:virion membrane"/>
    <property type="evidence" value="ECO:0007669"/>
    <property type="project" value="UniProtKB-SubCell"/>
</dbReference>
<comment type="subcellular location">
    <molecule>Transmembrane protein gp41</molecule>
    <subcellularLocation>
        <location evidence="32">Virion membrane</location>
        <topology evidence="32">Single-pass type I membrane protein</topology>
    </subcellularLocation>
    <subcellularLocation>
        <location evidence="32">Host cell membrane</location>
        <topology evidence="32">Single-pass type I membrane protein</topology>
    </subcellularLocation>
    <subcellularLocation>
        <location evidence="32">Host endosome membrane</location>
        <topology evidence="32">Single-pass type I membrane protein</topology>
    </subcellularLocation>
    <text evidence="32">It is probably concentrated at the site of budding and incorporated into the virions possibly by contacts between the cytoplasmic tail of Env and the N-terminus of Gag.</text>
</comment>
<comment type="function">
    <text evidence="32">Transmembrane protein gp41: Acts as a class I viral fusion protein. Under the current model, the protein has at least 3 conformational states: pre-fusion native state, pre-hairpin intermediate state, and post-fusion hairpin state. During fusion of viral and target intracellular membranes, the coiled coil regions (heptad repeats) assume a trimer-of-hairpins structure, positioning the fusion peptide in close proximity to the C-terminal region of the ectodomain. The formation of this structure appears to drive apposition and subsequent fusion of viral and target cell membranes. Complete fusion occurs in host cell endosomes and is dynamin-dependent, however some lipid transfer might occur at the plasma membrane. The virus undergoes clathrin-dependent internalization long before endosomal fusion, thus minimizing the surface exposure of conserved viral epitopes during fusion and reducing the efficacy of inhibitors targeting these epitopes. Membranes fusion leads to delivery of the nucleocapsid into the cytoplasm.</text>
</comment>
<comment type="domain">
    <text evidence="32">Some of the most genetically diverse regions of the viral genome are present in Env. They are called variable regions 1 through 5 (V1 through V5). Coreceptor usage of gp120 is determined mainly by the primary structure of the third variable region (V3) in the outer domain of gp120. The sequence of V3 determines which coreceptor, CCR5 and/or CXCR4 (corresponding to R5/macrophage, X4/T cell and R5X4/T cell and macrophage tropism), is used to trigger the fusion potential of the Env complex, and hence which cells the virus can infect. Binding to CCR5 involves a region adjacent in addition to V3.</text>
</comment>
<evidence type="ECO:0000256" key="8">
    <source>
        <dbReference type="ARBA" id="ARBA00022510"/>
    </source>
</evidence>
<evidence type="ECO:0000256" key="24">
    <source>
        <dbReference type="ARBA" id="ARBA00023054"/>
    </source>
</evidence>
<keyword evidence="20 32" id="KW-0261">Viral envelope protein</keyword>
<evidence type="ECO:0000256" key="21">
    <source>
        <dbReference type="ARBA" id="ARBA00022890"/>
    </source>
</evidence>
<organismHost>
    <name type="scientific">Homo sapiens</name>
    <name type="common">Human</name>
    <dbReference type="NCBI Taxonomy" id="9606"/>
</organismHost>
<comment type="PTM">
    <text evidence="32">Highly glycosylated by host. The high number of glycan on the protein is reffered to as 'glycan shield' because it contributes to hide protein sequence from adaptive immune system.</text>
</comment>
<keyword evidence="28 32" id="KW-0325">Glycoprotein</keyword>
<evidence type="ECO:0000256" key="22">
    <source>
        <dbReference type="ARBA" id="ARBA00022989"/>
    </source>
</evidence>
<dbReference type="FunFam" id="2.170.40.20:FF:000004">
    <property type="entry name" value="Envelope glycoprotein gp160"/>
    <property type="match status" value="1"/>
</dbReference>
<keyword evidence="14 32" id="KW-0812">Transmembrane</keyword>
<evidence type="ECO:0000256" key="30">
    <source>
        <dbReference type="ARBA" id="ARBA00023288"/>
    </source>
</evidence>
<dbReference type="FunFam" id="2.170.40.20:FF:000003">
    <property type="entry name" value="Envelope glycoprotein gp160"/>
    <property type="match status" value="1"/>
</dbReference>
<feature type="region of interest" description="MPER; binding to GalCer" evidence="32">
    <location>
        <begin position="652"/>
        <end position="673"/>
    </location>
</feature>
<evidence type="ECO:0000256" key="5">
    <source>
        <dbReference type="ARBA" id="ARBA00004578"/>
    </source>
</evidence>
<accession>A0A1W6IH62</accession>
<dbReference type="InterPro" id="IPR000328">
    <property type="entry name" value="GP41-like"/>
</dbReference>
<sequence length="853" mass="96343">MRVMGIPKNYPQWWIWGILGFWMLMNCNGKENLWVTVYYGVPVWKEAKTTLFCASDAKAYKKEVHNVWATHACVPTDPSPQELVLKNVTENFNMWKNDMVNQMHEDIISLWDQSLKPCVKLTPLCVTLNCSNVNVVNVTNITNTIKGEMKNCSFNTTTEIRDKEKKEYALFYRPDVVPLNETSNTSEYRLINCNTSAVTQACPKVTFEPIPIHYCAPAGYAILKCNNETFNGTGPCSNVSTVQCTHGIRPVVSTQLLLNGSLAEKGIVIRSENLTNNAKIIIVQLNTSVEIVCTRPGNNTRKSVRIGPGQTFYATGDIIGDIRQAHCNISEGQWNETLHEVSKELQKHFPNKTIKYERSAGGDMEIATHSFNCGGEFFYCNTSKLFNGTYNGTYINTSSTSYITLQCRIKQIINMWQGVGRAMYAPPIAGNITCRSNITGLLLTRDGGTNSNGTEETFRPAGGDMRDNWRSELYKYKVVEIQPLGIAPTGAKRRVVEREKRAAGLGALFLGFLGAAGSTMGAASITLTVQARQLLSGIVQQQSNLLRAIEAQQHMLQLTVWGIKQLQARVLALERYLKDQQLLGMWGCSGKLICTTAVAWNTSWSNKSEKDIWDNMTWMQWEREISNYTETIYTLLEDSQRQQERNEKDLLALDSWNSLWNWFNITKWLWYIKIFIMIVGGLIGLRIVFAVLSIVNRVRQGYSPLSLQTLTPNPREPDRLGGIEEEGGEQDRDRSIRLVSGFLPIVWDDLRSLCLFSYHRLRDFLLLAARVVELLGRSSLRGLQRGWEVLKYLGSLVQYWGLELKKSAISLFNTIAIAVAEGTDRIIEVIQGFCRAIRNIPTRIRQGFEASLL</sequence>
<feature type="coiled-coil region" evidence="32">
    <location>
        <begin position="623"/>
        <end position="657"/>
    </location>
</feature>
<keyword evidence="9 32" id="KW-1032">Host cell membrane</keyword>
<dbReference type="GO" id="GO:0019082">
    <property type="term" value="P:viral protein processing"/>
    <property type="evidence" value="ECO:0007669"/>
    <property type="project" value="UniProtKB-UniRule"/>
</dbReference>
<evidence type="ECO:0000256" key="2">
    <source>
        <dbReference type="ARBA" id="ARBA00004433"/>
    </source>
</evidence>
<keyword evidence="11 32" id="KW-0945">Host-virus interaction</keyword>
<evidence type="ECO:0000256" key="25">
    <source>
        <dbReference type="ARBA" id="ARBA00023136"/>
    </source>
</evidence>
<evidence type="ECO:0000256" key="4">
    <source>
        <dbReference type="ARBA" id="ARBA00004563"/>
    </source>
</evidence>
<dbReference type="GO" id="GO:1903908">
    <property type="term" value="P:positive regulation of plasma membrane raft polarization"/>
    <property type="evidence" value="ECO:0007669"/>
    <property type="project" value="UniProtKB-UniRule"/>
</dbReference>
<feature type="lipid moiety-binding region" description="S-palmitoyl cysteine; by host" evidence="32">
    <location>
        <position position="834"/>
    </location>
</feature>
<evidence type="ECO:0000259" key="36">
    <source>
        <dbReference type="Pfam" id="PF00517"/>
    </source>
</evidence>
<dbReference type="EMBL" id="KX217428">
    <property type="protein sequence ID" value="ARM47711.1"/>
    <property type="molecule type" value="Genomic_RNA"/>
</dbReference>
<feature type="region of interest" description="Fusion peptide" evidence="32">
    <location>
        <begin position="502"/>
        <end position="522"/>
    </location>
</feature>
<evidence type="ECO:0000256" key="33">
    <source>
        <dbReference type="RuleBase" id="RU363095"/>
    </source>
</evidence>
<keyword evidence="25 32" id="KW-0472">Membrane</keyword>
<keyword evidence="13 32" id="KW-0165">Cleavage on pair of basic residues</keyword>
<gene>
    <name evidence="32 37" type="primary">env</name>
</gene>
<comment type="subcellular location">
    <subcellularLocation>
        <location evidence="3">Host cell membrane</location>
        <topology evidence="3">Peripheral membrane protein</topology>
    </subcellularLocation>
    <subcellularLocation>
        <location evidence="1">Host cell membrane</location>
        <topology evidence="1">Single-pass type I membrane protein</topology>
    </subcellularLocation>
    <subcellularLocation>
        <location evidence="2">Host endosome membrane</location>
        <topology evidence="2">Peripheral membrane protein</topology>
    </subcellularLocation>
    <subcellularLocation>
        <location evidence="5">Host endosome membrane</location>
        <topology evidence="5">Single-pass type I membrane protein</topology>
    </subcellularLocation>
    <subcellularLocation>
        <location evidence="6">Virion membrane</location>
        <topology evidence="6">Peripheral membrane protein</topology>
    </subcellularLocation>
    <subcellularLocation>
        <location evidence="4">Virion membrane</location>
        <topology evidence="4">Single-pass type I membrane protein</topology>
    </subcellularLocation>
</comment>
<comment type="domain">
    <text evidence="32">The YXXL motif is involved in determining the exact site of viral release at the surface of infected mononuclear cells and promotes endocytosis. YXXL and di-leucine endocytosis motifs interact directly or indirectly with the clathrin adapter complexes, opperate independently, and their activities are not additive.</text>
</comment>
<keyword evidence="17 32" id="KW-1161">Viral attachment to host cell</keyword>
<dbReference type="FunFam" id="1.10.287.210:FF:000001">
    <property type="entry name" value="Envelope glycoprotein gp160"/>
    <property type="match status" value="1"/>
</dbReference>
<evidence type="ECO:0000256" key="11">
    <source>
        <dbReference type="ARBA" id="ARBA00022581"/>
    </source>
</evidence>
<comment type="caution">
    <text evidence="32">Lacks conserved residue(s) required for the propagation of feature annotation.</text>
</comment>
<evidence type="ECO:0000256" key="10">
    <source>
        <dbReference type="ARBA" id="ARBA00022570"/>
    </source>
</evidence>
<dbReference type="Pfam" id="PF00516">
    <property type="entry name" value="GP120"/>
    <property type="match status" value="2"/>
</dbReference>
<keyword evidence="8 32" id="KW-1170">Fusion of virus membrane with host endosomal membrane</keyword>
<dbReference type="Gene3D" id="2.170.40.20">
    <property type="entry name" value="Human immunodeficiency virus 1, Gp160, envelope glycoprotein"/>
    <property type="match status" value="2"/>
</dbReference>
<dbReference type="SUPFAM" id="SSF58069">
    <property type="entry name" value="Virus ectodomain"/>
    <property type="match status" value="1"/>
</dbReference>
<dbReference type="GO" id="GO:0016020">
    <property type="term" value="C:membrane"/>
    <property type="evidence" value="ECO:0007669"/>
    <property type="project" value="UniProtKB-UniRule"/>
</dbReference>
<feature type="lipid moiety-binding region" description="S-palmitoyl cysteine; by host" evidence="32">
    <location>
        <position position="754"/>
    </location>
</feature>
<keyword evidence="26 32" id="KW-0564">Palmitate</keyword>
<organism evidence="37">
    <name type="scientific">Human immunodeficiency virus type 1</name>
    <name type="common">HIV-1</name>
    <dbReference type="NCBI Taxonomy" id="11676"/>
    <lineage>
        <taxon>Viruses</taxon>
        <taxon>Riboviria</taxon>
        <taxon>Pararnavirae</taxon>
        <taxon>Artverviricota</taxon>
        <taxon>Revtraviricetes</taxon>
        <taxon>Ortervirales</taxon>
        <taxon>Retroviridae</taxon>
        <taxon>Orthoretrovirinae</taxon>
        <taxon>Lentivirus</taxon>
        <taxon>Lentivirus humimdef1</taxon>
    </lineage>
</organism>
<comment type="miscellaneous">
    <text evidence="32">Inhibitors targeting HIV-1 viral envelope proteins are used as antiretroviral drugs. Attachment of virions to the cell surface via non-specific interactions and CD4 binding can be blocked by inhibitors that include cyanovirin-N, cyclotriazadisulfonamide analogs, PRO 2000, TNX 355 and PRO 542. In addition, BMS 806 can block CD4-induced conformational changes. Env interactions with the coreceptor molecules can be targeted by CCR5 antagonists including SCH-D, maraviroc (UK 427857) and aplaviroc (GW 873140), and the CXCR4 antagonist AMD 070. Fusion of viral and cellular membranes can be inhibited by peptides such as enfuvirtide and tifuvirtide (T 1249). Resistance to inhibitors associated with mutations in Env are observed. Most of the time, single mutations confer only a modest reduction in drug susceptibility. Combination of several mutations is usually required to develop a high-level drug resistance.</text>
</comment>
<comment type="domain">
    <text evidence="32 33">The 17 amino acids long immunosuppressive region is present in many retroviral envelope proteins. Synthetic peptides derived from this relatively conserved sequence inhibit immune function in vitro and in vivo.</text>
</comment>
<comment type="function">
    <text evidence="32">Envelope glycoprotein gp160: Oligomerizes in the host endoplasmic reticulum into predominantly trimers. In a second time, gp160 transits in the host Golgi, where glycosylation is completed. The precursor is then proteolytically cleaved in the trans-Golgi and thereby activated by cellular furin or furin-like proteases to produce gp120 and gp41.</text>
</comment>
<feature type="topological domain" description="Cytoplasmic" evidence="32">
    <location>
        <begin position="696"/>
        <end position="853"/>
    </location>
</feature>
<feature type="short sequence motif" description="YXXL motif; contains endocytosis signal" evidence="32">
    <location>
        <begin position="702"/>
        <end position="705"/>
    </location>
</feature>
<feature type="domain" description="Human immunodeficiency virus 1 envelope glycoprotein Gp120" evidence="35">
    <location>
        <begin position="33"/>
        <end position="139"/>
    </location>
</feature>
<feature type="chain" id="PRO_5023429863" description="Transmembrane protein gp41" evidence="32">
    <location>
        <begin position="502"/>
        <end position="853"/>
    </location>
</feature>
<evidence type="ECO:0000256" key="20">
    <source>
        <dbReference type="ARBA" id="ARBA00022879"/>
    </source>
</evidence>
<feature type="region of interest" description="Disordered" evidence="34">
    <location>
        <begin position="709"/>
        <end position="729"/>
    </location>
</feature>
<reference evidence="37" key="1">
    <citation type="submission" date="2016-05" db="EMBL/GenBank/DDBJ databases">
        <title>Staged Induction of HIV-1 Glycan-Dependent Broadly Neutralizing Antibodies.</title>
        <authorList>
            <person name="Bonsignori M."/>
            <person name="Kreider E.F."/>
            <person name="Fera D."/>
            <person name="Meyerhoff R.R."/>
            <person name="Bradley T."/>
            <person name="Wiehe K."/>
            <person name="Alam S.M."/>
            <person name="Hwang K.-K."/>
            <person name="Saunders K.O."/>
            <person name="Xia S.-M."/>
            <person name="Zhang R."/>
            <person name="Gladden M."/>
            <person name="Monroe A."/>
            <person name="Pier B.W."/>
            <person name="Jette C.A."/>
            <person name="Kelsoe G."/>
            <person name="Louder M.K."/>
            <person name="Morris L."/>
            <person name="Kappes J."/>
            <person name="Wagh K."/>
            <person name="Kamanga G."/>
            <person name="Cohen M.S."/>
            <person name="Hraber P.T."/>
            <person name="Montefiori D.C."/>
            <person name="Trama A."/>
            <person name="Liao H.-X."/>
            <person name="Kepler T.B."/>
            <person name="Moody M.A."/>
            <person name="Gao F."/>
            <person name="Mascola J.R."/>
            <person name="Shaw G.M."/>
            <person name="Hahn B.H."/>
            <person name="Harrison S.C."/>
            <person name="Korber B."/>
            <person name="Haynes B.F."/>
        </authorList>
    </citation>
    <scope>NUCLEOTIDE SEQUENCE</scope>
    <source>
        <strain evidence="37">CH0848.3.d0445.30.51</strain>
    </source>
</reference>
<dbReference type="FunFam" id="1.20.5.490:FF:000001">
    <property type="entry name" value="Envelope glycoprotein gp160"/>
    <property type="match status" value="1"/>
</dbReference>
<keyword evidence="24 32" id="KW-0175">Coiled coil</keyword>
<feature type="disulfide bond" evidence="32">
    <location>
        <begin position="53"/>
        <end position="73"/>
    </location>
</feature>
<feature type="disulfide bond" evidence="32">
    <location>
        <begin position="225"/>
        <end position="236"/>
    </location>
</feature>
<evidence type="ECO:0000256" key="27">
    <source>
        <dbReference type="ARBA" id="ARBA00023157"/>
    </source>
</evidence>
<keyword evidence="12 32" id="KW-1162">Viral penetration into host cytoplasm</keyword>
<protein>
    <recommendedName>
        <fullName evidence="32">Envelope glycoprotein gp160</fullName>
    </recommendedName>
    <alternativeName>
        <fullName evidence="32">Env polyprotein</fullName>
    </alternativeName>
    <component>
        <recommendedName>
            <fullName evidence="32">Surface protein gp120</fullName>
            <shortName evidence="32">SU</shortName>
        </recommendedName>
        <alternativeName>
            <fullName evidence="32">Glycoprotein 120</fullName>
            <shortName evidence="32">gp120</shortName>
        </alternativeName>
    </component>
    <component>
        <recommendedName>
            <fullName evidence="32">Transmembrane protein gp41</fullName>
            <shortName evidence="32">TM</shortName>
        </recommendedName>
        <alternativeName>
            <fullName evidence="32">Glycoprotein 41</fullName>
            <shortName evidence="32">gp41</shortName>
        </alternativeName>
    </component>
</protein>
<evidence type="ECO:0000256" key="18">
    <source>
        <dbReference type="ARBA" id="ARBA00022844"/>
    </source>
</evidence>
<evidence type="ECO:0000256" key="7">
    <source>
        <dbReference type="ARBA" id="ARBA00022506"/>
    </source>
</evidence>
<evidence type="ECO:0000256" key="14">
    <source>
        <dbReference type="ARBA" id="ARBA00022692"/>
    </source>
</evidence>
<evidence type="ECO:0000256" key="32">
    <source>
        <dbReference type="HAMAP-Rule" id="MF_04083"/>
    </source>
</evidence>
<dbReference type="InterPro" id="IPR036377">
    <property type="entry name" value="Gp120_core_sf"/>
</dbReference>
<evidence type="ECO:0000256" key="9">
    <source>
        <dbReference type="ARBA" id="ARBA00022511"/>
    </source>
</evidence>
<evidence type="ECO:0000256" key="1">
    <source>
        <dbReference type="ARBA" id="ARBA00004402"/>
    </source>
</evidence>
<evidence type="ECO:0000256" key="12">
    <source>
        <dbReference type="ARBA" id="ARBA00022595"/>
    </source>
</evidence>
<proteinExistence type="inferred from homology"/>
<feature type="short sequence motif" description="Di-leucine internalization motif" evidence="32">
    <location>
        <begin position="852"/>
        <end position="853"/>
    </location>
</feature>
<dbReference type="InterPro" id="IPR037527">
    <property type="entry name" value="Gp160"/>
</dbReference>
<comment type="similarity">
    <text evidence="32">Belongs to the HIV-1 env protein family.</text>
</comment>
<comment type="subcellular location">
    <molecule>Surface protein gp120</molecule>
    <subcellularLocation>
        <location evidence="32">Virion membrane</location>
        <topology evidence="32">Peripheral membrane protein</topology>
    </subcellularLocation>
    <subcellularLocation>
        <location evidence="32">Host cell membrane</location>
        <topology evidence="32">Peripheral membrane protein</topology>
    </subcellularLocation>
    <subcellularLocation>
        <location evidence="32">Host endosome membrane</location>
        <topology evidence="32">Single-pass type I membrane protein</topology>
    </subcellularLocation>
    <text evidence="32">The surface protein is not anchored to the viral envelope, but associates with the extravirion surface through its binding to TM. It is probably concentrated at the site of budding and incorporated into the virions possibly by contacts between the cytoplasmic tail of Env and the N-terminus of Gag.</text>
</comment>
<dbReference type="GO" id="GO:0039654">
    <property type="term" value="P:fusion of virus membrane with host endosome membrane"/>
    <property type="evidence" value="ECO:0007669"/>
    <property type="project" value="UniProtKB-UniRule"/>
</dbReference>
<evidence type="ECO:0000256" key="29">
    <source>
        <dbReference type="ARBA" id="ARBA00023280"/>
    </source>
</evidence>
<dbReference type="GO" id="GO:0020002">
    <property type="term" value="C:host cell plasma membrane"/>
    <property type="evidence" value="ECO:0007669"/>
    <property type="project" value="UniProtKB-SubCell"/>
</dbReference>
<dbReference type="CDD" id="cd09909">
    <property type="entry name" value="HIV-1-like_HR1-HR2"/>
    <property type="match status" value="1"/>
</dbReference>
<feature type="region of interest" description="Immunosuppression" evidence="32">
    <location>
        <begin position="564"/>
        <end position="582"/>
    </location>
</feature>
<keyword evidence="10 32" id="KW-1165">Clathrin-mediated endocytosis of virus by host</keyword>
<keyword evidence="29 32" id="KW-0899">Viral immunoevasion</keyword>
<dbReference type="Gene3D" id="1.20.5.490">
    <property type="entry name" value="Single helix bin"/>
    <property type="match status" value="1"/>
</dbReference>
<comment type="domain">
    <text evidence="32">The CD4-binding region is targeted by the antibody b12.</text>
</comment>
<keyword evidence="30 32" id="KW-0449">Lipoprotein</keyword>
<evidence type="ECO:0000256" key="16">
    <source>
        <dbReference type="ARBA" id="ARBA00022729"/>
    </source>
</evidence>
<dbReference type="GO" id="GO:0075512">
    <property type="term" value="P:clathrin-dependent endocytosis of virus by host cell"/>
    <property type="evidence" value="ECO:0007669"/>
    <property type="project" value="UniProtKB-UniRule"/>
</dbReference>